<dbReference type="EMBL" id="AZIL01000659">
    <property type="protein sequence ID" value="EWM26422.1"/>
    <property type="molecule type" value="Genomic_DNA"/>
</dbReference>
<feature type="chain" id="PRO_5004900757" description="Secreted protein" evidence="1">
    <location>
        <begin position="31"/>
        <end position="114"/>
    </location>
</feature>
<keyword evidence="1" id="KW-0732">Signal</keyword>
<proteinExistence type="predicted"/>
<comment type="caution">
    <text evidence="2">The sequence shown here is derived from an EMBL/GenBank/DDBJ whole genome shotgun (WGS) entry which is preliminary data.</text>
</comment>
<dbReference type="OrthoDB" id="10363688at2759"/>
<name>W7TK19_9STRA</name>
<protein>
    <recommendedName>
        <fullName evidence="4">Secreted protein</fullName>
    </recommendedName>
</protein>
<organism evidence="2 3">
    <name type="scientific">Nannochloropsis gaditana</name>
    <dbReference type="NCBI Taxonomy" id="72520"/>
    <lineage>
        <taxon>Eukaryota</taxon>
        <taxon>Sar</taxon>
        <taxon>Stramenopiles</taxon>
        <taxon>Ochrophyta</taxon>
        <taxon>Eustigmatophyceae</taxon>
        <taxon>Eustigmatales</taxon>
        <taxon>Monodopsidaceae</taxon>
        <taxon>Nannochloropsis</taxon>
    </lineage>
</organism>
<gene>
    <name evidence="2" type="ORF">Naga_100668g4</name>
</gene>
<reference evidence="2 3" key="1">
    <citation type="journal article" date="2014" name="Mol. Plant">
        <title>Chromosome Scale Genome Assembly and Transcriptome Profiling of Nannochloropsis gaditana in Nitrogen Depletion.</title>
        <authorList>
            <person name="Corteggiani Carpinelli E."/>
            <person name="Telatin A."/>
            <person name="Vitulo N."/>
            <person name="Forcato C."/>
            <person name="D'Angelo M."/>
            <person name="Schiavon R."/>
            <person name="Vezzi A."/>
            <person name="Giacometti G.M."/>
            <person name="Morosinotto T."/>
            <person name="Valle G."/>
        </authorList>
    </citation>
    <scope>NUCLEOTIDE SEQUENCE [LARGE SCALE GENOMIC DNA]</scope>
    <source>
        <strain evidence="2 3">B-31</strain>
    </source>
</reference>
<evidence type="ECO:0000256" key="1">
    <source>
        <dbReference type="SAM" id="SignalP"/>
    </source>
</evidence>
<keyword evidence="3" id="KW-1185">Reference proteome</keyword>
<evidence type="ECO:0000313" key="3">
    <source>
        <dbReference type="Proteomes" id="UP000019335"/>
    </source>
</evidence>
<feature type="signal peptide" evidence="1">
    <location>
        <begin position="1"/>
        <end position="30"/>
    </location>
</feature>
<evidence type="ECO:0008006" key="4">
    <source>
        <dbReference type="Google" id="ProtNLM"/>
    </source>
</evidence>
<dbReference type="Proteomes" id="UP000019335">
    <property type="component" value="Chromosome 9"/>
</dbReference>
<dbReference type="AlphaFoldDB" id="W7TK19"/>
<accession>W7TK19</accession>
<sequence>MALMCIRMCIFLKLHVSIIFVLLVWVVVTCQTSDHPAHCKSKQSGKKFLANTFFSNARCPRSKIVGRHLSTVVGDCNEFVHTWSHAFCTKNVIFRCWSYKVGDRVNTKFLLSSC</sequence>
<evidence type="ECO:0000313" key="2">
    <source>
        <dbReference type="EMBL" id="EWM26422.1"/>
    </source>
</evidence>